<dbReference type="EMBL" id="CM042044">
    <property type="protein sequence ID" value="KAI3688387.1"/>
    <property type="molecule type" value="Genomic_DNA"/>
</dbReference>
<organism evidence="1 2">
    <name type="scientific">Smallanthus sonchifolius</name>
    <dbReference type="NCBI Taxonomy" id="185202"/>
    <lineage>
        <taxon>Eukaryota</taxon>
        <taxon>Viridiplantae</taxon>
        <taxon>Streptophyta</taxon>
        <taxon>Embryophyta</taxon>
        <taxon>Tracheophyta</taxon>
        <taxon>Spermatophyta</taxon>
        <taxon>Magnoliopsida</taxon>
        <taxon>eudicotyledons</taxon>
        <taxon>Gunneridae</taxon>
        <taxon>Pentapetalae</taxon>
        <taxon>asterids</taxon>
        <taxon>campanulids</taxon>
        <taxon>Asterales</taxon>
        <taxon>Asteraceae</taxon>
        <taxon>Asteroideae</taxon>
        <taxon>Heliantheae alliance</taxon>
        <taxon>Millerieae</taxon>
        <taxon>Smallanthus</taxon>
    </lineage>
</organism>
<keyword evidence="2" id="KW-1185">Reference proteome</keyword>
<proteinExistence type="predicted"/>
<reference evidence="1 2" key="2">
    <citation type="journal article" date="2022" name="Mol. Ecol. Resour.">
        <title>The genomes of chicory, endive, great burdock and yacon provide insights into Asteraceae paleo-polyploidization history and plant inulin production.</title>
        <authorList>
            <person name="Fan W."/>
            <person name="Wang S."/>
            <person name="Wang H."/>
            <person name="Wang A."/>
            <person name="Jiang F."/>
            <person name="Liu H."/>
            <person name="Zhao H."/>
            <person name="Xu D."/>
            <person name="Zhang Y."/>
        </authorList>
    </citation>
    <scope>NUCLEOTIDE SEQUENCE [LARGE SCALE GENOMIC DNA]</scope>
    <source>
        <strain evidence="2">cv. Yunnan</strain>
        <tissue evidence="1">Leaves</tissue>
    </source>
</reference>
<reference evidence="2" key="1">
    <citation type="journal article" date="2022" name="Mol. Ecol. Resour.">
        <title>The genomes of chicory, endive, great burdock and yacon provide insights into Asteraceae palaeo-polyploidization history and plant inulin production.</title>
        <authorList>
            <person name="Fan W."/>
            <person name="Wang S."/>
            <person name="Wang H."/>
            <person name="Wang A."/>
            <person name="Jiang F."/>
            <person name="Liu H."/>
            <person name="Zhao H."/>
            <person name="Xu D."/>
            <person name="Zhang Y."/>
        </authorList>
    </citation>
    <scope>NUCLEOTIDE SEQUENCE [LARGE SCALE GENOMIC DNA]</scope>
    <source>
        <strain evidence="2">cv. Yunnan</strain>
    </source>
</reference>
<sequence length="159" mass="18120">MLVTGWGFYRGRRCDVMVEEVGKGSVFSWRRNKRTNKKVDVWYHWIGIGILVVLATKSVALVVGCGSSFFKRPGLVADGVVLIGALLSEILLERVRVGLIVMVSLWRVLRVVESVFELSDEAIEVQITSILCQFELLQEENEKLNRIIEELQEQLDERV</sequence>
<dbReference type="Proteomes" id="UP001056120">
    <property type="component" value="Linkage Group LG27"/>
</dbReference>
<accession>A0ACB8YRL2</accession>
<name>A0ACB8YRL2_9ASTR</name>
<evidence type="ECO:0000313" key="1">
    <source>
        <dbReference type="EMBL" id="KAI3688387.1"/>
    </source>
</evidence>
<protein>
    <submittedName>
        <fullName evidence="1">Uncharacterized protein</fullName>
    </submittedName>
</protein>
<evidence type="ECO:0000313" key="2">
    <source>
        <dbReference type="Proteomes" id="UP001056120"/>
    </source>
</evidence>
<comment type="caution">
    <text evidence="1">The sequence shown here is derived from an EMBL/GenBank/DDBJ whole genome shotgun (WGS) entry which is preliminary data.</text>
</comment>
<gene>
    <name evidence="1" type="ORF">L1987_82099</name>
</gene>